<dbReference type="InterPro" id="IPR017867">
    <property type="entry name" value="Tyr_phospatase_low_mol_wt"/>
</dbReference>
<evidence type="ECO:0000313" key="6">
    <source>
        <dbReference type="Proteomes" id="UP000008963"/>
    </source>
</evidence>
<dbReference type="HOGENOM" id="CLU_071415_2_2_7"/>
<evidence type="ECO:0000256" key="1">
    <source>
        <dbReference type="ARBA" id="ARBA00011063"/>
    </source>
</evidence>
<dbReference type="SMART" id="SM00226">
    <property type="entry name" value="LMWPc"/>
    <property type="match status" value="1"/>
</dbReference>
<feature type="active site" description="Proton donor" evidence="3">
    <location>
        <position position="124"/>
    </location>
</feature>
<evidence type="ECO:0000313" key="5">
    <source>
        <dbReference type="EMBL" id="CBW27581.1"/>
    </source>
</evidence>
<dbReference type="Gene3D" id="3.40.50.2300">
    <property type="match status" value="1"/>
</dbReference>
<comment type="similarity">
    <text evidence="1">Belongs to the low molecular weight phosphotyrosine protein phosphatase family.</text>
</comment>
<dbReference type="PATRIC" id="fig|862908.3.peg.2682"/>
<organism evidence="5 6">
    <name type="scientific">Halobacteriovorax marinus (strain ATCC BAA-682 / DSM 15412 / SJ)</name>
    <name type="common">Bacteriovorax marinus</name>
    <dbReference type="NCBI Taxonomy" id="862908"/>
    <lineage>
        <taxon>Bacteria</taxon>
        <taxon>Pseudomonadati</taxon>
        <taxon>Bdellovibrionota</taxon>
        <taxon>Bacteriovoracia</taxon>
        <taxon>Bacteriovoracales</taxon>
        <taxon>Halobacteriovoraceae</taxon>
        <taxon>Halobacteriovorax</taxon>
    </lineage>
</organism>
<dbReference type="PANTHER" id="PTHR47439">
    <property type="entry name" value="LOW MOLECULAR WEIGHT PHOSPHOTYROSINE PROTEIN PHOSPHATASE-RELATED"/>
    <property type="match status" value="1"/>
</dbReference>
<dbReference type="GO" id="GO:0004725">
    <property type="term" value="F:protein tyrosine phosphatase activity"/>
    <property type="evidence" value="ECO:0007669"/>
    <property type="project" value="InterPro"/>
</dbReference>
<keyword evidence="2" id="KW-0378">Hydrolase</keyword>
<proteinExistence type="inferred from homology"/>
<dbReference type="InterPro" id="IPR023485">
    <property type="entry name" value="Ptyr_pPase"/>
</dbReference>
<dbReference type="PRINTS" id="PR00719">
    <property type="entry name" value="LMWPTPASE"/>
</dbReference>
<feature type="active site" description="Nucleophile" evidence="3">
    <location>
        <position position="8"/>
    </location>
</feature>
<dbReference type="eggNOG" id="COG0394">
    <property type="taxonomic scope" value="Bacteria"/>
</dbReference>
<dbReference type="EMBL" id="FQ312005">
    <property type="protein sequence ID" value="CBW27581.1"/>
    <property type="molecule type" value="Genomic_DNA"/>
</dbReference>
<feature type="active site" evidence="3">
    <location>
        <position position="14"/>
    </location>
</feature>
<name>E1WY26_HALMS</name>
<dbReference type="KEGG" id="bmx:BMS_2805"/>
<gene>
    <name evidence="5" type="ordered locus">BMS_2805</name>
</gene>
<dbReference type="SUPFAM" id="SSF52788">
    <property type="entry name" value="Phosphotyrosine protein phosphatases I"/>
    <property type="match status" value="1"/>
</dbReference>
<dbReference type="InterPro" id="IPR036196">
    <property type="entry name" value="Ptyr_pPase_sf"/>
</dbReference>
<keyword evidence="6" id="KW-1185">Reference proteome</keyword>
<dbReference type="OrthoDB" id="5296843at2"/>
<feature type="domain" description="Phosphotyrosine protein phosphatase I" evidence="4">
    <location>
        <begin position="2"/>
        <end position="150"/>
    </location>
</feature>
<evidence type="ECO:0000256" key="2">
    <source>
        <dbReference type="ARBA" id="ARBA00022801"/>
    </source>
</evidence>
<dbReference type="STRING" id="862908.BMS_2805"/>
<dbReference type="PANTHER" id="PTHR47439:SF1">
    <property type="entry name" value="ACID PHOSPHATASE"/>
    <property type="match status" value="1"/>
</dbReference>
<dbReference type="CDD" id="cd16343">
    <property type="entry name" value="LMWPTP"/>
    <property type="match status" value="1"/>
</dbReference>
<dbReference type="InterPro" id="IPR052995">
    <property type="entry name" value="LMW-PTP"/>
</dbReference>
<dbReference type="AlphaFoldDB" id="E1WY26"/>
<dbReference type="Proteomes" id="UP000008963">
    <property type="component" value="Chromosome"/>
</dbReference>
<reference evidence="6" key="1">
    <citation type="journal article" date="2013" name="ISME J.">
        <title>A small predatory core genome in the divergent marine Bacteriovorax marinus SJ and the terrestrial Bdellovibrio bacteriovorus.</title>
        <authorList>
            <person name="Crossman L.C."/>
            <person name="Chen H."/>
            <person name="Cerdeno-Tarraga A.M."/>
            <person name="Brooks K."/>
            <person name="Quail M.A."/>
            <person name="Pineiro S.A."/>
            <person name="Hobley L."/>
            <person name="Sockett R.E."/>
            <person name="Bentley S.D."/>
            <person name="Parkhill J."/>
            <person name="Williams H.N."/>
            <person name="Stine O.C."/>
        </authorList>
    </citation>
    <scope>NUCLEOTIDE SEQUENCE [LARGE SCALE GENOMIC DNA]</scope>
    <source>
        <strain evidence="6">ATCC BAA-682 / DSM 15412 / SJ</strain>
    </source>
</reference>
<evidence type="ECO:0000259" key="4">
    <source>
        <dbReference type="SMART" id="SM00226"/>
    </source>
</evidence>
<evidence type="ECO:0000256" key="3">
    <source>
        <dbReference type="PIRSR" id="PIRSR617867-1"/>
    </source>
</evidence>
<sequence length="151" mass="17070">MKKVLFVCLGNICRSPMAEGILSSYIEKLNLNMSCDSAGTSAFHEGEMADARMREAASRRGYNLSQIRSRGFRQEDFQDFDSILVMDQSNYKNITRLAASDDDFNKVKLITDYCTTMRASEVPDPYYGGDQGFFEVIDILEDAIKGFIAER</sequence>
<accession>E1WY26</accession>
<dbReference type="Pfam" id="PF01451">
    <property type="entry name" value="LMWPc"/>
    <property type="match status" value="1"/>
</dbReference>
<dbReference type="RefSeq" id="WP_014245355.1">
    <property type="nucleotide sequence ID" value="NC_016620.1"/>
</dbReference>
<protein>
    <submittedName>
        <fullName evidence="5">Low molecular weight protein-tyrosine-phosphatase</fullName>
    </submittedName>
</protein>